<proteinExistence type="predicted"/>
<dbReference type="Proteomes" id="UP000823775">
    <property type="component" value="Unassembled WGS sequence"/>
</dbReference>
<reference evidence="2 3" key="1">
    <citation type="journal article" date="2021" name="BMC Genomics">
        <title>Datura genome reveals duplications of psychoactive alkaloid biosynthetic genes and high mutation rate following tissue culture.</title>
        <authorList>
            <person name="Rajewski A."/>
            <person name="Carter-House D."/>
            <person name="Stajich J."/>
            <person name="Litt A."/>
        </authorList>
    </citation>
    <scope>NUCLEOTIDE SEQUENCE [LARGE SCALE GENOMIC DNA]</scope>
    <source>
        <strain evidence="2">AR-01</strain>
    </source>
</reference>
<feature type="non-terminal residue" evidence="2">
    <location>
        <position position="224"/>
    </location>
</feature>
<keyword evidence="3" id="KW-1185">Reference proteome</keyword>
<organism evidence="2 3">
    <name type="scientific">Datura stramonium</name>
    <name type="common">Jimsonweed</name>
    <name type="synonym">Common thornapple</name>
    <dbReference type="NCBI Taxonomy" id="4076"/>
    <lineage>
        <taxon>Eukaryota</taxon>
        <taxon>Viridiplantae</taxon>
        <taxon>Streptophyta</taxon>
        <taxon>Embryophyta</taxon>
        <taxon>Tracheophyta</taxon>
        <taxon>Spermatophyta</taxon>
        <taxon>Magnoliopsida</taxon>
        <taxon>eudicotyledons</taxon>
        <taxon>Gunneridae</taxon>
        <taxon>Pentapetalae</taxon>
        <taxon>asterids</taxon>
        <taxon>lamiids</taxon>
        <taxon>Solanales</taxon>
        <taxon>Solanaceae</taxon>
        <taxon>Solanoideae</taxon>
        <taxon>Datureae</taxon>
        <taxon>Datura</taxon>
    </lineage>
</organism>
<comment type="caution">
    <text evidence="2">The sequence shown here is derived from an EMBL/GenBank/DDBJ whole genome shotgun (WGS) entry which is preliminary data.</text>
</comment>
<feature type="non-terminal residue" evidence="2">
    <location>
        <position position="1"/>
    </location>
</feature>
<protein>
    <submittedName>
        <fullName evidence="2">Uncharacterized protein</fullName>
    </submittedName>
</protein>
<dbReference type="EMBL" id="JACEIK010091363">
    <property type="protein sequence ID" value="MCE5167380.1"/>
    <property type="molecule type" value="Genomic_DNA"/>
</dbReference>
<accession>A0ABS8Y9W1</accession>
<sequence>VSVVGWRRGRKEEGGSRIWVMRLPEGEEVTAPLSGGMRRLRGGTGRERRWCGWFKSGRRRRRGRPAGGGCNDGHFPASSFGGIRREMRKEEDNGGYGIFRLKSSTGGGERRGARGRGKGKGRLGQGFGGDSGDWQWCYFAGVVGVGVRWMFSSGGKVRGDGGYGVFPGCWSRCSPENCVRREEMEREVILVVFHRGRRGHCGWVVVGWRGRERGRGKWWLGSGR</sequence>
<gene>
    <name evidence="2" type="ORF">HAX54_051374</name>
</gene>
<evidence type="ECO:0000256" key="1">
    <source>
        <dbReference type="SAM" id="MobiDB-lite"/>
    </source>
</evidence>
<name>A0ABS8Y9W1_DATST</name>
<evidence type="ECO:0000313" key="2">
    <source>
        <dbReference type="EMBL" id="MCE5167380.1"/>
    </source>
</evidence>
<evidence type="ECO:0000313" key="3">
    <source>
        <dbReference type="Proteomes" id="UP000823775"/>
    </source>
</evidence>
<feature type="region of interest" description="Disordered" evidence="1">
    <location>
        <begin position="103"/>
        <end position="124"/>
    </location>
</feature>